<feature type="region of interest" description="Disordered" evidence="1">
    <location>
        <begin position="9"/>
        <end position="28"/>
    </location>
</feature>
<dbReference type="GO" id="GO:0016747">
    <property type="term" value="F:acyltransferase activity, transferring groups other than amino-acyl groups"/>
    <property type="evidence" value="ECO:0007669"/>
    <property type="project" value="InterPro"/>
</dbReference>
<feature type="transmembrane region" description="Helical" evidence="2">
    <location>
        <begin position="220"/>
        <end position="240"/>
    </location>
</feature>
<feature type="transmembrane region" description="Helical" evidence="2">
    <location>
        <begin position="252"/>
        <end position="273"/>
    </location>
</feature>
<dbReference type="OrthoDB" id="9796461at2"/>
<proteinExistence type="predicted"/>
<reference evidence="4 5" key="1">
    <citation type="submission" date="2018-12" db="EMBL/GenBank/DDBJ databases">
        <title>Sequencing of bacterial isolates from soil warming experiment in Harvard Forest, Massachusetts, USA.</title>
        <authorList>
            <person name="Deangelis K."/>
        </authorList>
    </citation>
    <scope>NUCLEOTIDE SEQUENCE [LARGE SCALE GENOMIC DNA]</scope>
    <source>
        <strain evidence="4 5">EB153</strain>
    </source>
</reference>
<dbReference type="InterPro" id="IPR050879">
    <property type="entry name" value="Acyltransferase_3"/>
</dbReference>
<feature type="transmembrane region" description="Helical" evidence="2">
    <location>
        <begin position="190"/>
        <end position="208"/>
    </location>
</feature>
<name>A0A428MGY1_9BACT</name>
<evidence type="ECO:0000313" key="5">
    <source>
        <dbReference type="Proteomes" id="UP000269669"/>
    </source>
</evidence>
<feature type="transmembrane region" description="Helical" evidence="2">
    <location>
        <begin position="161"/>
        <end position="178"/>
    </location>
</feature>
<dbReference type="InterPro" id="IPR002656">
    <property type="entry name" value="Acyl_transf_3_dom"/>
</dbReference>
<dbReference type="PANTHER" id="PTHR23028:SF53">
    <property type="entry name" value="ACYL_TRANSF_3 DOMAIN-CONTAINING PROTEIN"/>
    <property type="match status" value="1"/>
</dbReference>
<feature type="transmembrane region" description="Helical" evidence="2">
    <location>
        <begin position="315"/>
        <end position="336"/>
    </location>
</feature>
<organism evidence="4 5">
    <name type="scientific">Edaphobacter aggregans</name>
    <dbReference type="NCBI Taxonomy" id="570835"/>
    <lineage>
        <taxon>Bacteria</taxon>
        <taxon>Pseudomonadati</taxon>
        <taxon>Acidobacteriota</taxon>
        <taxon>Terriglobia</taxon>
        <taxon>Terriglobales</taxon>
        <taxon>Acidobacteriaceae</taxon>
        <taxon>Edaphobacter</taxon>
    </lineage>
</organism>
<feature type="transmembrane region" description="Helical" evidence="2">
    <location>
        <begin position="285"/>
        <end position="303"/>
    </location>
</feature>
<dbReference type="Pfam" id="PF01757">
    <property type="entry name" value="Acyl_transf_3"/>
    <property type="match status" value="1"/>
</dbReference>
<feature type="compositionally biased region" description="Polar residues" evidence="1">
    <location>
        <begin position="12"/>
        <end position="21"/>
    </location>
</feature>
<dbReference type="EMBL" id="RSDW01000001">
    <property type="protein sequence ID" value="RSL16176.1"/>
    <property type="molecule type" value="Genomic_DNA"/>
</dbReference>
<gene>
    <name evidence="4" type="ORF">EDE15_1687</name>
</gene>
<keyword evidence="2" id="KW-0812">Transmembrane</keyword>
<comment type="caution">
    <text evidence="4">The sequence shown here is derived from an EMBL/GenBank/DDBJ whole genome shotgun (WGS) entry which is preliminary data.</text>
</comment>
<feature type="transmembrane region" description="Helical" evidence="2">
    <location>
        <begin position="77"/>
        <end position="99"/>
    </location>
</feature>
<keyword evidence="2" id="KW-0472">Membrane</keyword>
<feature type="transmembrane region" description="Helical" evidence="2">
    <location>
        <begin position="40"/>
        <end position="57"/>
    </location>
</feature>
<keyword evidence="5" id="KW-1185">Reference proteome</keyword>
<keyword evidence="2" id="KW-1133">Transmembrane helix</keyword>
<dbReference type="GO" id="GO:0000271">
    <property type="term" value="P:polysaccharide biosynthetic process"/>
    <property type="evidence" value="ECO:0007669"/>
    <property type="project" value="TreeGrafter"/>
</dbReference>
<sequence>MTIALHTLEGTKASTEASQSRRSCDGRSPLLKREMPGLDALRGIAVLSVVLYHGLYWNPGARGGESAALERLSHAFTFGWLGVNLFFVLSGFLITGILLDSRGRKNYGKNFYLRRTLRILPLYVVTLVWLSRVVHITWGYVGLCLFNMANLSSYFPVGGSIYRPFWSLAVEEQFYLVWPWVVRRLTLRRLAYVCMAMLVVCPVLRFLSQMGRPPLGDPHMMTWLIADNLAIGGLIAIFLRSRFATLRNVRRLTVGLLGLGVVLLGIAVSMHLLHRATPAGAAFQAVPFDVLFAGLVIVALLWGDGPQVLWWTTPLRFLGYISYGMYMFHLFLFDLYDKLLDRSRFVRPTVMSLQAGLARFVIVFMACVLVCFLSRRYFEEYFLSLKGKLASGAGRQG</sequence>
<feature type="domain" description="Acyltransferase 3" evidence="3">
    <location>
        <begin position="36"/>
        <end position="374"/>
    </location>
</feature>
<dbReference type="PANTHER" id="PTHR23028">
    <property type="entry name" value="ACETYLTRANSFERASE"/>
    <property type="match status" value="1"/>
</dbReference>
<evidence type="ECO:0000256" key="1">
    <source>
        <dbReference type="SAM" id="MobiDB-lite"/>
    </source>
</evidence>
<dbReference type="Proteomes" id="UP000269669">
    <property type="component" value="Unassembled WGS sequence"/>
</dbReference>
<evidence type="ECO:0000259" key="3">
    <source>
        <dbReference type="Pfam" id="PF01757"/>
    </source>
</evidence>
<evidence type="ECO:0000313" key="4">
    <source>
        <dbReference type="EMBL" id="RSL16176.1"/>
    </source>
</evidence>
<feature type="transmembrane region" description="Helical" evidence="2">
    <location>
        <begin position="120"/>
        <end position="141"/>
    </location>
</feature>
<feature type="transmembrane region" description="Helical" evidence="2">
    <location>
        <begin position="356"/>
        <end position="378"/>
    </location>
</feature>
<protein>
    <submittedName>
        <fullName evidence="4">Peptidoglycan/LPS O-acetylase OafA/YrhL</fullName>
    </submittedName>
</protein>
<accession>A0A428MGY1</accession>
<dbReference type="AlphaFoldDB" id="A0A428MGY1"/>
<dbReference type="GO" id="GO:0016020">
    <property type="term" value="C:membrane"/>
    <property type="evidence" value="ECO:0007669"/>
    <property type="project" value="TreeGrafter"/>
</dbReference>
<evidence type="ECO:0000256" key="2">
    <source>
        <dbReference type="SAM" id="Phobius"/>
    </source>
</evidence>